<proteinExistence type="predicted"/>
<evidence type="ECO:0000313" key="3">
    <source>
        <dbReference type="Proteomes" id="UP000576393"/>
    </source>
</evidence>
<protein>
    <submittedName>
        <fullName evidence="2">Uncharacterized protein</fullName>
    </submittedName>
</protein>
<dbReference type="AlphaFoldDB" id="A0A852UWD3"/>
<evidence type="ECO:0000313" key="2">
    <source>
        <dbReference type="EMBL" id="NYF39533.1"/>
    </source>
</evidence>
<feature type="region of interest" description="Disordered" evidence="1">
    <location>
        <begin position="58"/>
        <end position="94"/>
    </location>
</feature>
<evidence type="ECO:0000256" key="1">
    <source>
        <dbReference type="SAM" id="MobiDB-lite"/>
    </source>
</evidence>
<gene>
    <name evidence="2" type="ORF">HDA43_001692</name>
</gene>
<dbReference type="EMBL" id="JACCCO010000001">
    <property type="protein sequence ID" value="NYF39533.1"/>
    <property type="molecule type" value="Genomic_DNA"/>
</dbReference>
<dbReference type="Proteomes" id="UP000576393">
    <property type="component" value="Unassembled WGS sequence"/>
</dbReference>
<reference evidence="2 3" key="1">
    <citation type="submission" date="2020-07" db="EMBL/GenBank/DDBJ databases">
        <title>Sequencing the genomes of 1000 actinobacteria strains.</title>
        <authorList>
            <person name="Klenk H.-P."/>
        </authorList>
    </citation>
    <scope>NUCLEOTIDE SEQUENCE [LARGE SCALE GENOMIC DNA]</scope>
    <source>
        <strain evidence="2 3">DSM 45763</strain>
    </source>
</reference>
<organism evidence="2 3">
    <name type="scientific">Streptosporangium sandarakinum</name>
    <dbReference type="NCBI Taxonomy" id="1260955"/>
    <lineage>
        <taxon>Bacteria</taxon>
        <taxon>Bacillati</taxon>
        <taxon>Actinomycetota</taxon>
        <taxon>Actinomycetes</taxon>
        <taxon>Streptosporangiales</taxon>
        <taxon>Streptosporangiaceae</taxon>
        <taxon>Streptosporangium</taxon>
    </lineage>
</organism>
<comment type="caution">
    <text evidence="2">The sequence shown here is derived from an EMBL/GenBank/DDBJ whole genome shotgun (WGS) entry which is preliminary data.</text>
</comment>
<accession>A0A852UWD3</accession>
<sequence>MRCLGGGSLRSYPWEGRQDGERADIVFVVAYGGRKYLSTDAYEGTLDEAEGRLEGRLRVWGSNPSRPGSGAGSAMVQARHAGAAETPDSAPRVLWPDRLFPPLL</sequence>
<name>A0A852UWD3_9ACTN</name>
<keyword evidence="3" id="KW-1185">Reference proteome</keyword>